<dbReference type="SMART" id="SM00020">
    <property type="entry name" value="Tryp_SPc"/>
    <property type="match status" value="1"/>
</dbReference>
<accession>A0A0G0BAJ6</accession>
<dbReference type="STRING" id="1618477.UR54_C0008G0007"/>
<dbReference type="PANTHER" id="PTHR24260">
    <property type="match status" value="1"/>
</dbReference>
<dbReference type="PROSITE" id="PS00135">
    <property type="entry name" value="TRYPSIN_SER"/>
    <property type="match status" value="1"/>
</dbReference>
<organism evidence="2 3">
    <name type="scientific">Candidatus Roizmanbacteria bacterium GW2011_GWA2_34_18</name>
    <dbReference type="NCBI Taxonomy" id="1618477"/>
    <lineage>
        <taxon>Bacteria</taxon>
        <taxon>Candidatus Roizmaniibacteriota</taxon>
    </lineage>
</organism>
<evidence type="ECO:0000313" key="2">
    <source>
        <dbReference type="EMBL" id="KKP60766.1"/>
    </source>
</evidence>
<proteinExistence type="predicted"/>
<dbReference type="AlphaFoldDB" id="A0A0G0BAJ6"/>
<dbReference type="Gene3D" id="2.40.10.10">
    <property type="entry name" value="Trypsin-like serine proteases"/>
    <property type="match status" value="1"/>
</dbReference>
<dbReference type="InterPro" id="IPR009003">
    <property type="entry name" value="Peptidase_S1_PA"/>
</dbReference>
<dbReference type="SUPFAM" id="SSF50494">
    <property type="entry name" value="Trypsin-like serine proteases"/>
    <property type="match status" value="1"/>
</dbReference>
<feature type="domain" description="Peptidase S1" evidence="1">
    <location>
        <begin position="1"/>
        <end position="181"/>
    </location>
</feature>
<dbReference type="Pfam" id="PF00089">
    <property type="entry name" value="Trypsin"/>
    <property type="match status" value="1"/>
</dbReference>
<protein>
    <submittedName>
        <fullName evidence="2">Serine protease-like protein 1</fullName>
    </submittedName>
</protein>
<reference evidence="2 3" key="1">
    <citation type="journal article" date="2015" name="Nature">
        <title>rRNA introns, odd ribosomes, and small enigmatic genomes across a large radiation of phyla.</title>
        <authorList>
            <person name="Brown C.T."/>
            <person name="Hug L.A."/>
            <person name="Thomas B.C."/>
            <person name="Sharon I."/>
            <person name="Castelle C.J."/>
            <person name="Singh A."/>
            <person name="Wilkins M.J."/>
            <person name="Williams K.H."/>
            <person name="Banfield J.F."/>
        </authorList>
    </citation>
    <scope>NUCLEOTIDE SEQUENCE [LARGE SCALE GENOMIC DNA]</scope>
</reference>
<sequence length="239" mass="26302">MILIGVDNFVITDKTVLGHYYDLIEYKDLNNNIFYPPDYGDIALIKLKKEALDIPYLSVPPQINSIEYKKLNIIDGLSMTVIGAGVISDISSLPSDYLRKTKLILQSQKIKLNNIKQLRLVSDSSGGNTCGGDSGGPVILSRRKKQYVIGITSFGKSCDNANDGYYTSVAEYSEWITNVTGGKILPESGTVEGNTNIKLYPPQKSLDSICKNLKTISDCNNNSAICFWYGPTNNHCVAK</sequence>
<dbReference type="InterPro" id="IPR051333">
    <property type="entry name" value="CLIP_Serine_Protease"/>
</dbReference>
<dbReference type="EMBL" id="LBPP01000008">
    <property type="protein sequence ID" value="KKP60766.1"/>
    <property type="molecule type" value="Genomic_DNA"/>
</dbReference>
<gene>
    <name evidence="2" type="ORF">UR54_C0008G0007</name>
</gene>
<dbReference type="GO" id="GO:0006508">
    <property type="term" value="P:proteolysis"/>
    <property type="evidence" value="ECO:0007669"/>
    <property type="project" value="UniProtKB-KW"/>
</dbReference>
<dbReference type="Proteomes" id="UP000034688">
    <property type="component" value="Unassembled WGS sequence"/>
</dbReference>
<keyword evidence="2" id="KW-0378">Hydrolase</keyword>
<keyword evidence="2" id="KW-0645">Protease</keyword>
<comment type="caution">
    <text evidence="2">The sequence shown here is derived from an EMBL/GenBank/DDBJ whole genome shotgun (WGS) entry which is preliminary data.</text>
</comment>
<evidence type="ECO:0000259" key="1">
    <source>
        <dbReference type="PROSITE" id="PS50240"/>
    </source>
</evidence>
<dbReference type="PROSITE" id="PS50240">
    <property type="entry name" value="TRYPSIN_DOM"/>
    <property type="match status" value="1"/>
</dbReference>
<name>A0A0G0BAJ6_9BACT</name>
<evidence type="ECO:0000313" key="3">
    <source>
        <dbReference type="Proteomes" id="UP000034688"/>
    </source>
</evidence>
<dbReference type="GO" id="GO:0004252">
    <property type="term" value="F:serine-type endopeptidase activity"/>
    <property type="evidence" value="ECO:0007669"/>
    <property type="project" value="InterPro"/>
</dbReference>
<dbReference type="InterPro" id="IPR033116">
    <property type="entry name" value="TRYPSIN_SER"/>
</dbReference>
<dbReference type="InterPro" id="IPR001254">
    <property type="entry name" value="Trypsin_dom"/>
</dbReference>
<dbReference type="PANTHER" id="PTHR24260:SF136">
    <property type="entry name" value="GH08193P-RELATED"/>
    <property type="match status" value="1"/>
</dbReference>
<dbReference type="InterPro" id="IPR043504">
    <property type="entry name" value="Peptidase_S1_PA_chymotrypsin"/>
</dbReference>